<gene>
    <name evidence="14" type="ORF">Sradi_1909900</name>
</gene>
<dbReference type="GO" id="GO:0005506">
    <property type="term" value="F:iron ion binding"/>
    <property type="evidence" value="ECO:0007669"/>
    <property type="project" value="InterPro"/>
</dbReference>
<dbReference type="EMBL" id="JACGWJ010000007">
    <property type="protein sequence ID" value="KAL0409755.1"/>
    <property type="molecule type" value="Genomic_DNA"/>
</dbReference>
<keyword evidence="9 12" id="KW-0408">Iron</keyword>
<dbReference type="PANTHER" id="PTHR47950:SF4">
    <property type="entry name" value="GERANIOL 8-HYDROXYLASE-LIKE"/>
    <property type="match status" value="1"/>
</dbReference>
<dbReference type="PANTHER" id="PTHR47950">
    <property type="entry name" value="CYTOCHROME P450, FAMILY 76, SUBFAMILY C, POLYPEPTIDE 5-RELATED"/>
    <property type="match status" value="1"/>
</dbReference>
<keyword evidence="8 13" id="KW-0560">Oxidoreductase</keyword>
<dbReference type="GO" id="GO:0004497">
    <property type="term" value="F:monooxygenase activity"/>
    <property type="evidence" value="ECO:0007669"/>
    <property type="project" value="UniProtKB-KW"/>
</dbReference>
<dbReference type="PRINTS" id="PR00385">
    <property type="entry name" value="P450"/>
</dbReference>
<dbReference type="Gene3D" id="1.10.630.10">
    <property type="entry name" value="Cytochrome P450"/>
    <property type="match status" value="1"/>
</dbReference>
<evidence type="ECO:0000313" key="14">
    <source>
        <dbReference type="EMBL" id="KAL0409755.1"/>
    </source>
</evidence>
<comment type="similarity">
    <text evidence="3 13">Belongs to the cytochrome P450 family.</text>
</comment>
<evidence type="ECO:0000256" key="9">
    <source>
        <dbReference type="ARBA" id="ARBA00023004"/>
    </source>
</evidence>
<evidence type="ECO:0000256" key="2">
    <source>
        <dbReference type="ARBA" id="ARBA00004167"/>
    </source>
</evidence>
<dbReference type="InterPro" id="IPR017972">
    <property type="entry name" value="Cyt_P450_CS"/>
</dbReference>
<dbReference type="Pfam" id="PF00067">
    <property type="entry name" value="p450"/>
    <property type="match status" value="2"/>
</dbReference>
<dbReference type="PRINTS" id="PR00463">
    <property type="entry name" value="EP450I"/>
</dbReference>
<keyword evidence="5" id="KW-0812">Transmembrane</keyword>
<dbReference type="GO" id="GO:0020037">
    <property type="term" value="F:heme binding"/>
    <property type="evidence" value="ECO:0007669"/>
    <property type="project" value="InterPro"/>
</dbReference>
<dbReference type="InterPro" id="IPR001128">
    <property type="entry name" value="Cyt_P450"/>
</dbReference>
<comment type="subcellular location">
    <subcellularLocation>
        <location evidence="2">Membrane</location>
        <topology evidence="2">Single-pass membrane protein</topology>
    </subcellularLocation>
</comment>
<evidence type="ECO:0000256" key="3">
    <source>
        <dbReference type="ARBA" id="ARBA00010617"/>
    </source>
</evidence>
<comment type="cofactor">
    <cofactor evidence="1 12">
        <name>heme</name>
        <dbReference type="ChEBI" id="CHEBI:30413"/>
    </cofactor>
</comment>
<dbReference type="CDD" id="cd11073">
    <property type="entry name" value="CYP76-like"/>
    <property type="match status" value="1"/>
</dbReference>
<feature type="binding site" description="axial binding residue" evidence="12">
    <location>
        <position position="468"/>
    </location>
    <ligand>
        <name>heme</name>
        <dbReference type="ChEBI" id="CHEBI:30413"/>
    </ligand>
    <ligandPart>
        <name>Fe</name>
        <dbReference type="ChEBI" id="CHEBI:18248"/>
    </ligandPart>
</feature>
<evidence type="ECO:0000256" key="1">
    <source>
        <dbReference type="ARBA" id="ARBA00001971"/>
    </source>
</evidence>
<dbReference type="FunFam" id="1.10.630.10:FF:000126">
    <property type="entry name" value="Predicted protein"/>
    <property type="match status" value="1"/>
</dbReference>
<keyword evidence="11" id="KW-0472">Membrane</keyword>
<keyword evidence="7" id="KW-1133">Transmembrane helix</keyword>
<dbReference type="PROSITE" id="PS00086">
    <property type="entry name" value="CYTOCHROME_P450"/>
    <property type="match status" value="1"/>
</dbReference>
<sequence>MDIYGYLLCSVLLSFCIHFLLSTVTFKKKRLPPGPRGLPIFGSLLAIGNRPQESLAKLAKTYGPLMTVKLGTQNVVVASSADMAKEILQKNDQAFIGRPTPESVAAGKFKDMSLVWSSGLNPHWKKVRKICNIQLFTNQKMDSLQELRNLIIKKMIARVVEAREAREPLYIGRLAFGTTLNFLSNTMFSGDLFDIKSDGIRELKELISDLMELALKANVADFFPFLRPFDPQGIRRRITVLLDRLHNLLDDIIGQRVRLRTSDQWDRCGDFLDVLLDHSEEHGPEELNYRSIKILFQSGLTLMNLRKFGIKIDEIGILRITIELDLFVAGTMTTTSIVEWAMAELLHNPPILTKAKQELSNKIPPRELIQEQDIPHLPYLDAVIKETMRLHPSTPLLLPHYTEQEAEIHAYIIPKHTQVFVNVWSILRDPAYWDDPTRFKPDRFLNSDIDVRGADCKFIPFGAGRRICPGSNLAMRMASLMVSNLVHGFDWELPGGLKAEDMDMTDGIGIAPQKHEPLVVVPVNAD</sequence>
<evidence type="ECO:0000256" key="6">
    <source>
        <dbReference type="ARBA" id="ARBA00022723"/>
    </source>
</evidence>
<dbReference type="InterPro" id="IPR036396">
    <property type="entry name" value="Cyt_P450_sf"/>
</dbReference>
<dbReference type="InterPro" id="IPR002401">
    <property type="entry name" value="Cyt_P450_E_grp-I"/>
</dbReference>
<evidence type="ECO:0000256" key="8">
    <source>
        <dbReference type="ARBA" id="ARBA00023002"/>
    </source>
</evidence>
<proteinExistence type="inferred from homology"/>
<evidence type="ECO:0000256" key="7">
    <source>
        <dbReference type="ARBA" id="ARBA00022989"/>
    </source>
</evidence>
<keyword evidence="4 12" id="KW-0349">Heme</keyword>
<evidence type="ECO:0000256" key="10">
    <source>
        <dbReference type="ARBA" id="ARBA00023033"/>
    </source>
</evidence>
<keyword evidence="10 13" id="KW-0503">Monooxygenase</keyword>
<evidence type="ECO:0000256" key="4">
    <source>
        <dbReference type="ARBA" id="ARBA00022617"/>
    </source>
</evidence>
<reference evidence="14" key="1">
    <citation type="submission" date="2020-06" db="EMBL/GenBank/DDBJ databases">
        <authorList>
            <person name="Li T."/>
            <person name="Hu X."/>
            <person name="Zhang T."/>
            <person name="Song X."/>
            <person name="Zhang H."/>
            <person name="Dai N."/>
            <person name="Sheng W."/>
            <person name="Hou X."/>
            <person name="Wei L."/>
        </authorList>
    </citation>
    <scope>NUCLEOTIDE SEQUENCE</scope>
    <source>
        <strain evidence="14">G02</strain>
        <tissue evidence="14">Leaf</tissue>
    </source>
</reference>
<evidence type="ECO:0000256" key="11">
    <source>
        <dbReference type="ARBA" id="ARBA00023136"/>
    </source>
</evidence>
<accession>A0AAW2TZL9</accession>
<reference evidence="14" key="2">
    <citation type="journal article" date="2024" name="Plant">
        <title>Genomic evolution and insights into agronomic trait innovations of Sesamum species.</title>
        <authorList>
            <person name="Miao H."/>
            <person name="Wang L."/>
            <person name="Qu L."/>
            <person name="Liu H."/>
            <person name="Sun Y."/>
            <person name="Le M."/>
            <person name="Wang Q."/>
            <person name="Wei S."/>
            <person name="Zheng Y."/>
            <person name="Lin W."/>
            <person name="Duan Y."/>
            <person name="Cao H."/>
            <person name="Xiong S."/>
            <person name="Wang X."/>
            <person name="Wei L."/>
            <person name="Li C."/>
            <person name="Ma Q."/>
            <person name="Ju M."/>
            <person name="Zhao R."/>
            <person name="Li G."/>
            <person name="Mu C."/>
            <person name="Tian Q."/>
            <person name="Mei H."/>
            <person name="Zhang T."/>
            <person name="Gao T."/>
            <person name="Zhang H."/>
        </authorList>
    </citation>
    <scope>NUCLEOTIDE SEQUENCE</scope>
    <source>
        <strain evidence="14">G02</strain>
    </source>
</reference>
<evidence type="ECO:0000256" key="13">
    <source>
        <dbReference type="RuleBase" id="RU000461"/>
    </source>
</evidence>
<dbReference type="SUPFAM" id="SSF48264">
    <property type="entry name" value="Cytochrome P450"/>
    <property type="match status" value="1"/>
</dbReference>
<organism evidence="14">
    <name type="scientific">Sesamum radiatum</name>
    <name type="common">Black benniseed</name>
    <dbReference type="NCBI Taxonomy" id="300843"/>
    <lineage>
        <taxon>Eukaryota</taxon>
        <taxon>Viridiplantae</taxon>
        <taxon>Streptophyta</taxon>
        <taxon>Embryophyta</taxon>
        <taxon>Tracheophyta</taxon>
        <taxon>Spermatophyta</taxon>
        <taxon>Magnoliopsida</taxon>
        <taxon>eudicotyledons</taxon>
        <taxon>Gunneridae</taxon>
        <taxon>Pentapetalae</taxon>
        <taxon>asterids</taxon>
        <taxon>lamiids</taxon>
        <taxon>Lamiales</taxon>
        <taxon>Pedaliaceae</taxon>
        <taxon>Sesamum</taxon>
    </lineage>
</organism>
<dbReference type="GO" id="GO:0016705">
    <property type="term" value="F:oxidoreductase activity, acting on paired donors, with incorporation or reduction of molecular oxygen"/>
    <property type="evidence" value="ECO:0007669"/>
    <property type="project" value="InterPro"/>
</dbReference>
<dbReference type="AlphaFoldDB" id="A0AAW2TZL9"/>
<keyword evidence="6 12" id="KW-0479">Metal-binding</keyword>
<evidence type="ECO:0000256" key="5">
    <source>
        <dbReference type="ARBA" id="ARBA00022692"/>
    </source>
</evidence>
<evidence type="ECO:0000256" key="12">
    <source>
        <dbReference type="PIRSR" id="PIRSR602401-1"/>
    </source>
</evidence>
<name>A0AAW2TZL9_SESRA</name>
<comment type="caution">
    <text evidence="14">The sequence shown here is derived from an EMBL/GenBank/DDBJ whole genome shotgun (WGS) entry which is preliminary data.</text>
</comment>
<dbReference type="GO" id="GO:0016020">
    <property type="term" value="C:membrane"/>
    <property type="evidence" value="ECO:0007669"/>
    <property type="project" value="UniProtKB-SubCell"/>
</dbReference>
<protein>
    <submittedName>
        <fullName evidence="14">Geraniol 8-hydroxylase</fullName>
    </submittedName>
</protein>